<comment type="caution">
    <text evidence="4">The sequence shown here is derived from an EMBL/GenBank/DDBJ whole genome shotgun (WGS) entry which is preliminary data.</text>
</comment>
<dbReference type="SUPFAM" id="SSF55781">
    <property type="entry name" value="GAF domain-like"/>
    <property type="match status" value="1"/>
</dbReference>
<dbReference type="InterPro" id="IPR050707">
    <property type="entry name" value="HTH_MetabolicPath_Reg"/>
</dbReference>
<dbReference type="GO" id="GO:0045892">
    <property type="term" value="P:negative regulation of DNA-templated transcription"/>
    <property type="evidence" value="ECO:0007669"/>
    <property type="project" value="TreeGrafter"/>
</dbReference>
<dbReference type="AlphaFoldDB" id="A0A917Z9T4"/>
<accession>A0A917Z9T4</accession>
<proteinExistence type="predicted"/>
<organism evidence="4 5">
    <name type="scientific">Marinobacterium nitratireducens</name>
    <dbReference type="NCBI Taxonomy" id="518897"/>
    <lineage>
        <taxon>Bacteria</taxon>
        <taxon>Pseudomonadati</taxon>
        <taxon>Pseudomonadota</taxon>
        <taxon>Gammaproteobacteria</taxon>
        <taxon>Oceanospirillales</taxon>
        <taxon>Oceanospirillaceae</taxon>
        <taxon>Marinobacterium</taxon>
    </lineage>
</organism>
<dbReference type="GO" id="GO:0003677">
    <property type="term" value="F:DNA binding"/>
    <property type="evidence" value="ECO:0007669"/>
    <property type="project" value="InterPro"/>
</dbReference>
<evidence type="ECO:0000256" key="1">
    <source>
        <dbReference type="ARBA" id="ARBA00023015"/>
    </source>
</evidence>
<dbReference type="InterPro" id="IPR036390">
    <property type="entry name" value="WH_DNA-bd_sf"/>
</dbReference>
<gene>
    <name evidence="4" type="ORF">GCM10011348_12670</name>
</gene>
<keyword evidence="5" id="KW-1185">Reference proteome</keyword>
<name>A0A917Z9T4_9GAMM</name>
<sequence length="238" mass="25911">MATNVVCKTMHLLDLLREQGALGLEELHILTEMPKATVKRLMDDLVELEWVHRRLGDRRYALLKGGEDVAAGHRARLASRLAPLLIELYEETGFSSDVALDLGDGLEVVESNFALLGRRTAVSSLIGLRPHVRVSAIGRAFAVGGPIAQELPSAERKVLLQEKQRGFCRRVQGVWEHSFARPFEIGAVAMPVGCGGVIAGAVNLYWDAQQYGDAGSHDRHLARLETAVARIGSMLSGA</sequence>
<dbReference type="RefSeq" id="WP_188859590.1">
    <property type="nucleotide sequence ID" value="NZ_BMLT01000003.1"/>
</dbReference>
<dbReference type="InterPro" id="IPR029016">
    <property type="entry name" value="GAF-like_dom_sf"/>
</dbReference>
<evidence type="ECO:0000313" key="4">
    <source>
        <dbReference type="EMBL" id="GGO79135.1"/>
    </source>
</evidence>
<keyword evidence="2" id="KW-0804">Transcription</keyword>
<dbReference type="EMBL" id="BMLT01000003">
    <property type="protein sequence ID" value="GGO79135.1"/>
    <property type="molecule type" value="Genomic_DNA"/>
</dbReference>
<dbReference type="Gene3D" id="3.30.450.40">
    <property type="match status" value="1"/>
</dbReference>
<dbReference type="Gene3D" id="1.10.10.10">
    <property type="entry name" value="Winged helix-like DNA-binding domain superfamily/Winged helix DNA-binding domain"/>
    <property type="match status" value="1"/>
</dbReference>
<evidence type="ECO:0000256" key="2">
    <source>
        <dbReference type="ARBA" id="ARBA00023163"/>
    </source>
</evidence>
<evidence type="ECO:0000259" key="3">
    <source>
        <dbReference type="Pfam" id="PF09339"/>
    </source>
</evidence>
<protein>
    <submittedName>
        <fullName evidence="4">Transcriptional regulator</fullName>
    </submittedName>
</protein>
<dbReference type="Pfam" id="PF09339">
    <property type="entry name" value="HTH_IclR"/>
    <property type="match status" value="1"/>
</dbReference>
<dbReference type="GO" id="GO:0003700">
    <property type="term" value="F:DNA-binding transcription factor activity"/>
    <property type="evidence" value="ECO:0007669"/>
    <property type="project" value="TreeGrafter"/>
</dbReference>
<dbReference type="InterPro" id="IPR005471">
    <property type="entry name" value="Tscrpt_reg_IclR_N"/>
</dbReference>
<dbReference type="Proteomes" id="UP000599578">
    <property type="component" value="Unassembled WGS sequence"/>
</dbReference>
<keyword evidence="1" id="KW-0805">Transcription regulation</keyword>
<evidence type="ECO:0000313" key="5">
    <source>
        <dbReference type="Proteomes" id="UP000599578"/>
    </source>
</evidence>
<reference evidence="4 5" key="1">
    <citation type="journal article" date="2014" name="Int. J. Syst. Evol. Microbiol.">
        <title>Complete genome sequence of Corynebacterium casei LMG S-19264T (=DSM 44701T), isolated from a smear-ripened cheese.</title>
        <authorList>
            <consortium name="US DOE Joint Genome Institute (JGI-PGF)"/>
            <person name="Walter F."/>
            <person name="Albersmeier A."/>
            <person name="Kalinowski J."/>
            <person name="Ruckert C."/>
        </authorList>
    </citation>
    <scope>NUCLEOTIDE SEQUENCE [LARGE SCALE GENOMIC DNA]</scope>
    <source>
        <strain evidence="4 5">CGMCC 1.7286</strain>
    </source>
</reference>
<dbReference type="PANTHER" id="PTHR30136:SF35">
    <property type="entry name" value="HTH-TYPE TRANSCRIPTIONAL REGULATOR RV1719"/>
    <property type="match status" value="1"/>
</dbReference>
<dbReference type="InterPro" id="IPR036388">
    <property type="entry name" value="WH-like_DNA-bd_sf"/>
</dbReference>
<dbReference type="SUPFAM" id="SSF46785">
    <property type="entry name" value="Winged helix' DNA-binding domain"/>
    <property type="match status" value="1"/>
</dbReference>
<dbReference type="PANTHER" id="PTHR30136">
    <property type="entry name" value="HELIX-TURN-HELIX TRANSCRIPTIONAL REGULATOR, ICLR FAMILY"/>
    <property type="match status" value="1"/>
</dbReference>
<feature type="domain" description="HTH iclR-type" evidence="3">
    <location>
        <begin position="8"/>
        <end position="53"/>
    </location>
</feature>